<evidence type="ECO:0000259" key="5">
    <source>
        <dbReference type="PROSITE" id="PS50968"/>
    </source>
</evidence>
<feature type="compositionally biased region" description="Low complexity" evidence="4">
    <location>
        <begin position="166"/>
        <end position="185"/>
    </location>
</feature>
<dbReference type="PANTHER" id="PTHR23151">
    <property type="entry name" value="DIHYDROLIPOAMIDE ACETYL/SUCCINYL-TRANSFERASE-RELATED"/>
    <property type="match status" value="1"/>
</dbReference>
<dbReference type="Gene3D" id="2.40.50.100">
    <property type="match status" value="1"/>
</dbReference>
<reference evidence="7" key="1">
    <citation type="submission" date="2020-11" db="EMBL/GenBank/DDBJ databases">
        <authorList>
            <consortium name="DOE Joint Genome Institute"/>
            <person name="Ahrendt S."/>
            <person name="Riley R."/>
            <person name="Andreopoulos W."/>
            <person name="Labutti K."/>
            <person name="Pangilinan J."/>
            <person name="Ruiz-Duenas F.J."/>
            <person name="Barrasa J.M."/>
            <person name="Sanchez-Garcia M."/>
            <person name="Camarero S."/>
            <person name="Miyauchi S."/>
            <person name="Serrano A."/>
            <person name="Linde D."/>
            <person name="Babiker R."/>
            <person name="Drula E."/>
            <person name="Ayuso-Fernandez I."/>
            <person name="Pacheco R."/>
            <person name="Padilla G."/>
            <person name="Ferreira P."/>
            <person name="Barriuso J."/>
            <person name="Kellner H."/>
            <person name="Castanera R."/>
            <person name="Alfaro M."/>
            <person name="Ramirez L."/>
            <person name="Pisabarro A.G."/>
            <person name="Kuo A."/>
            <person name="Tritt A."/>
            <person name="Lipzen A."/>
            <person name="He G."/>
            <person name="Yan M."/>
            <person name="Ng V."/>
            <person name="Cullen D."/>
            <person name="Martin F."/>
            <person name="Rosso M.-N."/>
            <person name="Henrissat B."/>
            <person name="Hibbett D."/>
            <person name="Martinez A.T."/>
            <person name="Grigoriev I.V."/>
        </authorList>
    </citation>
    <scope>NUCLEOTIDE SEQUENCE</scope>
    <source>
        <strain evidence="7">ATCC 90797</strain>
    </source>
</reference>
<dbReference type="EMBL" id="MU154524">
    <property type="protein sequence ID" value="KAF9501153.1"/>
    <property type="molecule type" value="Genomic_DNA"/>
</dbReference>
<dbReference type="Pfam" id="PF00364">
    <property type="entry name" value="Biotin_lipoyl"/>
    <property type="match status" value="1"/>
</dbReference>
<feature type="region of interest" description="Disordered" evidence="4">
    <location>
        <begin position="142"/>
        <end position="185"/>
    </location>
</feature>
<dbReference type="GO" id="GO:0006086">
    <property type="term" value="P:pyruvate decarboxylation to acetyl-CoA"/>
    <property type="evidence" value="ECO:0007669"/>
    <property type="project" value="InterPro"/>
</dbReference>
<dbReference type="PROSITE" id="PS50968">
    <property type="entry name" value="BIOTINYL_LIPOYL"/>
    <property type="match status" value="1"/>
</dbReference>
<evidence type="ECO:0000313" key="8">
    <source>
        <dbReference type="Proteomes" id="UP000807025"/>
    </source>
</evidence>
<feature type="domain" description="Lipoyl-binding" evidence="5">
    <location>
        <begin position="53"/>
        <end position="129"/>
    </location>
</feature>
<dbReference type="OrthoDB" id="537444at2759"/>
<evidence type="ECO:0000256" key="3">
    <source>
        <dbReference type="ARBA" id="ARBA00022946"/>
    </source>
</evidence>
<dbReference type="CDD" id="cd06849">
    <property type="entry name" value="lipoyl_domain"/>
    <property type="match status" value="1"/>
</dbReference>
<protein>
    <submittedName>
        <fullName evidence="7">Single hybrid motif-containing protein</fullName>
    </submittedName>
</protein>
<dbReference type="InterPro" id="IPR045257">
    <property type="entry name" value="E2/Pdx1"/>
</dbReference>
<dbReference type="Proteomes" id="UP000807025">
    <property type="component" value="Unassembled WGS sequence"/>
</dbReference>
<evidence type="ECO:0000256" key="1">
    <source>
        <dbReference type="ARBA" id="ARBA00007317"/>
    </source>
</evidence>
<dbReference type="PANTHER" id="PTHR23151:SF82">
    <property type="entry name" value="PYRUVATE DEHYDROGENASE COMPLEX PROTEIN X COMPONENT, MITOCHONDRIAL"/>
    <property type="match status" value="1"/>
</dbReference>
<gene>
    <name evidence="7" type="ORF">BDN71DRAFT_1380481</name>
</gene>
<dbReference type="GO" id="GO:0004742">
    <property type="term" value="F:dihydrolipoyllysine-residue acetyltransferase activity"/>
    <property type="evidence" value="ECO:0007669"/>
    <property type="project" value="TreeGrafter"/>
</dbReference>
<keyword evidence="8" id="KW-1185">Reference proteome</keyword>
<dbReference type="InterPro" id="IPR011053">
    <property type="entry name" value="Single_hybrid_motif"/>
</dbReference>
<evidence type="ECO:0000313" key="7">
    <source>
        <dbReference type="EMBL" id="KAF9501153.1"/>
    </source>
</evidence>
<organism evidence="7 8">
    <name type="scientific">Pleurotus eryngii</name>
    <name type="common">Boletus of the steppes</name>
    <dbReference type="NCBI Taxonomy" id="5323"/>
    <lineage>
        <taxon>Eukaryota</taxon>
        <taxon>Fungi</taxon>
        <taxon>Dikarya</taxon>
        <taxon>Basidiomycota</taxon>
        <taxon>Agaricomycotina</taxon>
        <taxon>Agaricomycetes</taxon>
        <taxon>Agaricomycetidae</taxon>
        <taxon>Agaricales</taxon>
        <taxon>Pleurotineae</taxon>
        <taxon>Pleurotaceae</taxon>
        <taxon>Pleurotus</taxon>
    </lineage>
</organism>
<dbReference type="InterPro" id="IPR036625">
    <property type="entry name" value="E3-bd_dom_sf"/>
</dbReference>
<comment type="similarity">
    <text evidence="1">Belongs to the 2-oxoacid dehydrogenase family.</text>
</comment>
<comment type="caution">
    <text evidence="7">The sequence shown here is derived from an EMBL/GenBank/DDBJ whole genome shotgun (WGS) entry which is preliminary data.</text>
</comment>
<accession>A0A9P6A760</accession>
<dbReference type="GO" id="GO:0045254">
    <property type="term" value="C:pyruvate dehydrogenase complex"/>
    <property type="evidence" value="ECO:0007669"/>
    <property type="project" value="InterPro"/>
</dbReference>
<dbReference type="InterPro" id="IPR000089">
    <property type="entry name" value="Biotin_lipoyl"/>
</dbReference>
<feature type="domain" description="Peripheral subunit-binding (PSBD)" evidence="6">
    <location>
        <begin position="189"/>
        <end position="229"/>
    </location>
</feature>
<sequence length="334" mass="34942">MSLAKSTPAISRTLYSAARGHSRSTLRSKCAEHQRVVNGRNAGIHQSSVRWAVTPMQMPAMSPTMTEGGIAQWKKQAGESFSAGDVLLEVETDKATIDVEAQEDGIMGKILLPDGTKNVSVGRVIALLAEEGDDISNLEAPKEEAALSPPSSAPESKVPASPSPSLPQTSPTSSSGGSSHGGHINISGTLFPSVQRLLWEHASSITDASQITGTGVRGMLTKGDVLAFLGLASNPLGTAKNSLLQKQEGAVAQKAVKKEEALAQALDGPALRHLIVSTMLQSSLRARNALPTTQADFNSVISDYLPVAEASGVPPSIPRPPPKAKAEEFLDGLY</sequence>
<evidence type="ECO:0000256" key="4">
    <source>
        <dbReference type="SAM" id="MobiDB-lite"/>
    </source>
</evidence>
<dbReference type="InterPro" id="IPR004167">
    <property type="entry name" value="PSBD"/>
</dbReference>
<dbReference type="InterPro" id="IPR003016">
    <property type="entry name" value="2-oxoA_DH_lipoyl-BS"/>
</dbReference>
<dbReference type="SUPFAM" id="SSF51230">
    <property type="entry name" value="Single hybrid motif"/>
    <property type="match status" value="1"/>
</dbReference>
<dbReference type="SUPFAM" id="SSF47005">
    <property type="entry name" value="Peripheral subunit-binding domain of 2-oxo acid dehydrogenase complex"/>
    <property type="match status" value="1"/>
</dbReference>
<keyword evidence="2" id="KW-0450">Lipoyl</keyword>
<proteinExistence type="inferred from homology"/>
<dbReference type="AlphaFoldDB" id="A0A9P6A760"/>
<name>A0A9P6A760_PLEER</name>
<dbReference type="PROSITE" id="PS00189">
    <property type="entry name" value="LIPOYL"/>
    <property type="match status" value="1"/>
</dbReference>
<dbReference type="FunFam" id="2.40.50.100:FF:000010">
    <property type="entry name" value="Acetyltransferase component of pyruvate dehydrogenase complex"/>
    <property type="match status" value="1"/>
</dbReference>
<dbReference type="Gene3D" id="4.10.320.10">
    <property type="entry name" value="E3-binding domain"/>
    <property type="match status" value="1"/>
</dbReference>
<feature type="compositionally biased region" description="Low complexity" evidence="4">
    <location>
        <begin position="146"/>
        <end position="160"/>
    </location>
</feature>
<dbReference type="PROSITE" id="PS51826">
    <property type="entry name" value="PSBD"/>
    <property type="match status" value="1"/>
</dbReference>
<evidence type="ECO:0000259" key="6">
    <source>
        <dbReference type="PROSITE" id="PS51826"/>
    </source>
</evidence>
<keyword evidence="3" id="KW-0809">Transit peptide</keyword>
<evidence type="ECO:0000256" key="2">
    <source>
        <dbReference type="ARBA" id="ARBA00022823"/>
    </source>
</evidence>